<name>A0A8H4N8L4_9PEZI</name>
<dbReference type="AlphaFoldDB" id="A0A8H4N8L4"/>
<dbReference type="CDD" id="cd05259">
    <property type="entry name" value="PCBER_SDR_a"/>
    <property type="match status" value="1"/>
</dbReference>
<dbReference type="SUPFAM" id="SSF51735">
    <property type="entry name" value="NAD(P)-binding Rossmann-fold domains"/>
    <property type="match status" value="1"/>
</dbReference>
<dbReference type="PANTHER" id="PTHR47706:SF10">
    <property type="entry name" value="NMRA-LIKE DOMAIN-CONTAINING PROTEIN"/>
    <property type="match status" value="1"/>
</dbReference>
<evidence type="ECO:0000313" key="4">
    <source>
        <dbReference type="EMBL" id="KAF4306597.1"/>
    </source>
</evidence>
<gene>
    <name evidence="4" type="ORF">GTA08_BOTSDO05182</name>
</gene>
<evidence type="ECO:0000259" key="3">
    <source>
        <dbReference type="Pfam" id="PF05368"/>
    </source>
</evidence>
<dbReference type="InterPro" id="IPR051609">
    <property type="entry name" value="NmrA/Isoflavone_reductase-like"/>
</dbReference>
<dbReference type="EMBL" id="WWBZ02000033">
    <property type="protein sequence ID" value="KAF4306597.1"/>
    <property type="molecule type" value="Genomic_DNA"/>
</dbReference>
<protein>
    <submittedName>
        <fullName evidence="4">NmrA-like protein</fullName>
    </submittedName>
</protein>
<evidence type="ECO:0000256" key="1">
    <source>
        <dbReference type="ARBA" id="ARBA00022857"/>
    </source>
</evidence>
<keyword evidence="2" id="KW-0560">Oxidoreductase</keyword>
<dbReference type="Proteomes" id="UP000572817">
    <property type="component" value="Unassembled WGS sequence"/>
</dbReference>
<dbReference type="Pfam" id="PF05368">
    <property type="entry name" value="NmrA"/>
    <property type="match status" value="1"/>
</dbReference>
<reference evidence="4" key="1">
    <citation type="submission" date="2020-04" db="EMBL/GenBank/DDBJ databases">
        <title>Genome Assembly and Annotation of Botryosphaeria dothidea sdau 11-99, a Latent Pathogen of Apple Fruit Ring Rot in China.</title>
        <authorList>
            <person name="Yu C."/>
            <person name="Diao Y."/>
            <person name="Lu Q."/>
            <person name="Zhao J."/>
            <person name="Cui S."/>
            <person name="Peng C."/>
            <person name="He B."/>
            <person name="Liu H."/>
        </authorList>
    </citation>
    <scope>NUCLEOTIDE SEQUENCE [LARGE SCALE GENOMIC DNA]</scope>
    <source>
        <strain evidence="4">Sdau11-99</strain>
    </source>
</reference>
<evidence type="ECO:0000256" key="2">
    <source>
        <dbReference type="ARBA" id="ARBA00023002"/>
    </source>
</evidence>
<keyword evidence="5" id="KW-1185">Reference proteome</keyword>
<dbReference type="InterPro" id="IPR045312">
    <property type="entry name" value="PCBER-like"/>
</dbReference>
<dbReference type="Gene3D" id="3.40.50.720">
    <property type="entry name" value="NAD(P)-binding Rossmann-like Domain"/>
    <property type="match status" value="1"/>
</dbReference>
<dbReference type="InterPro" id="IPR008030">
    <property type="entry name" value="NmrA-like"/>
</dbReference>
<dbReference type="OrthoDB" id="9984533at2759"/>
<accession>A0A8H4N8L4</accession>
<comment type="caution">
    <text evidence="4">The sequence shown here is derived from an EMBL/GenBank/DDBJ whole genome shotgun (WGS) entry which is preliminary data.</text>
</comment>
<sequence length="300" mass="32220">MSSILKVAVVGASGNTGVAIVNALLKQCFEVTAVTRESSTAAFPSGVSVKRVDLTSKASLLTAFGGQDAVISCISQAAVGGQDIILDAAIEAKVKRFLPSDYGIDCMNALDTKAGQSLEGKAKTIQHLKDLAQKHTWFSWTGLAGLRFELLGFDMVNHAATIIDSGKEPFSASNLATLGQAATAILRHPEETANRTVKVSSFTTTQNEVLELLEARSGAKWKINKVSGEDLEKLGDEKKQAGDPLFFALYLQRYIFSDGANTAWKDGQTDNRALDLEMEEEIQDTVSRVLSEYSSPILPS</sequence>
<feature type="domain" description="NmrA-like" evidence="3">
    <location>
        <begin position="6"/>
        <end position="234"/>
    </location>
</feature>
<evidence type="ECO:0000313" key="5">
    <source>
        <dbReference type="Proteomes" id="UP000572817"/>
    </source>
</evidence>
<dbReference type="Gene3D" id="3.90.25.10">
    <property type="entry name" value="UDP-galactose 4-epimerase, domain 1"/>
    <property type="match status" value="1"/>
</dbReference>
<organism evidence="4 5">
    <name type="scientific">Botryosphaeria dothidea</name>
    <dbReference type="NCBI Taxonomy" id="55169"/>
    <lineage>
        <taxon>Eukaryota</taxon>
        <taxon>Fungi</taxon>
        <taxon>Dikarya</taxon>
        <taxon>Ascomycota</taxon>
        <taxon>Pezizomycotina</taxon>
        <taxon>Dothideomycetes</taxon>
        <taxon>Dothideomycetes incertae sedis</taxon>
        <taxon>Botryosphaeriales</taxon>
        <taxon>Botryosphaeriaceae</taxon>
        <taxon>Botryosphaeria</taxon>
    </lineage>
</organism>
<dbReference type="PANTHER" id="PTHR47706">
    <property type="entry name" value="NMRA-LIKE FAMILY PROTEIN"/>
    <property type="match status" value="1"/>
</dbReference>
<proteinExistence type="predicted"/>
<dbReference type="InterPro" id="IPR036291">
    <property type="entry name" value="NAD(P)-bd_dom_sf"/>
</dbReference>
<keyword evidence="1" id="KW-0521">NADP</keyword>
<dbReference type="GO" id="GO:0016491">
    <property type="term" value="F:oxidoreductase activity"/>
    <property type="evidence" value="ECO:0007669"/>
    <property type="project" value="UniProtKB-KW"/>
</dbReference>